<gene>
    <name evidence="2" type="ORF">H8R23_06770</name>
</gene>
<dbReference type="Proteomes" id="UP000629963">
    <property type="component" value="Unassembled WGS sequence"/>
</dbReference>
<dbReference type="EMBL" id="JACRUJ010000002">
    <property type="protein sequence ID" value="MBC5841103.1"/>
    <property type="molecule type" value="Genomic_DNA"/>
</dbReference>
<reference evidence="2 3" key="1">
    <citation type="submission" date="2020-08" db="EMBL/GenBank/DDBJ databases">
        <title>Description of novel Flavobacterium F-380 isolate.</title>
        <authorList>
            <person name="Saticioglu I.B."/>
            <person name="Duman M."/>
            <person name="Altun S."/>
        </authorList>
    </citation>
    <scope>NUCLEOTIDE SEQUENCE [LARGE SCALE GENOMIC DNA]</scope>
    <source>
        <strain evidence="2 3">F-380</strain>
    </source>
</reference>
<organism evidence="2 3">
    <name type="scientific">Flavobacterium kayseriense</name>
    <dbReference type="NCBI Taxonomy" id="2764714"/>
    <lineage>
        <taxon>Bacteria</taxon>
        <taxon>Pseudomonadati</taxon>
        <taxon>Bacteroidota</taxon>
        <taxon>Flavobacteriia</taxon>
        <taxon>Flavobacteriales</taxon>
        <taxon>Flavobacteriaceae</taxon>
        <taxon>Flavobacterium</taxon>
    </lineage>
</organism>
<protein>
    <submittedName>
        <fullName evidence="2">DUF4365 domain-containing protein</fullName>
    </submittedName>
</protein>
<accession>A0ABR7J6S5</accession>
<evidence type="ECO:0000259" key="1">
    <source>
        <dbReference type="Pfam" id="PF14280"/>
    </source>
</evidence>
<keyword evidence="3" id="KW-1185">Reference proteome</keyword>
<proteinExistence type="predicted"/>
<evidence type="ECO:0000313" key="3">
    <source>
        <dbReference type="Proteomes" id="UP000629963"/>
    </source>
</evidence>
<dbReference type="Pfam" id="PF14280">
    <property type="entry name" value="DUF4365"/>
    <property type="match status" value="1"/>
</dbReference>
<sequence length="173" mass="20061">MTIEQIKEQLSNRFIGILATNKGFVIDKGEIDLGIDYTLKKTYQYTTPAGKSRWNYDSRYIDIQLKATTDNSIVYDVNSIKYDLEVKSYNDLIERQSNGVAPLILILFVLPIDQNTWVEVDINEIKLKKHAYWYIPPTGSAQTTNEHRIRIEIPKGNILGIDCFNELHQQFYP</sequence>
<dbReference type="InterPro" id="IPR025375">
    <property type="entry name" value="DUF4365"/>
</dbReference>
<dbReference type="RefSeq" id="WP_187009699.1">
    <property type="nucleotide sequence ID" value="NZ_JACRUI010000002.1"/>
</dbReference>
<evidence type="ECO:0000313" key="2">
    <source>
        <dbReference type="EMBL" id="MBC5841103.1"/>
    </source>
</evidence>
<name>A0ABR7J6S5_9FLAO</name>
<comment type="caution">
    <text evidence="2">The sequence shown here is derived from an EMBL/GenBank/DDBJ whole genome shotgun (WGS) entry which is preliminary data.</text>
</comment>
<feature type="domain" description="DUF4365" evidence="1">
    <location>
        <begin position="8"/>
        <end position="170"/>
    </location>
</feature>